<dbReference type="PANTHER" id="PTHR44757">
    <property type="entry name" value="DIGUANYLATE CYCLASE DGCP"/>
    <property type="match status" value="1"/>
</dbReference>
<dbReference type="NCBIfam" id="TIGR00229">
    <property type="entry name" value="sensory_box"/>
    <property type="match status" value="1"/>
</dbReference>
<dbReference type="SMART" id="SM00091">
    <property type="entry name" value="PAS"/>
    <property type="match status" value="1"/>
</dbReference>
<dbReference type="CDD" id="cd01949">
    <property type="entry name" value="GGDEF"/>
    <property type="match status" value="1"/>
</dbReference>
<dbReference type="Pfam" id="PF00563">
    <property type="entry name" value="EAL"/>
    <property type="match status" value="1"/>
</dbReference>
<organism evidence="5 6">
    <name type="scientific">Mesorhizobium australicum</name>
    <dbReference type="NCBI Taxonomy" id="536018"/>
    <lineage>
        <taxon>Bacteria</taxon>
        <taxon>Pseudomonadati</taxon>
        <taxon>Pseudomonadota</taxon>
        <taxon>Alphaproteobacteria</taxon>
        <taxon>Hyphomicrobiales</taxon>
        <taxon>Phyllobacteriaceae</taxon>
        <taxon>Mesorhizobium</taxon>
    </lineage>
</organism>
<evidence type="ECO:0000259" key="3">
    <source>
        <dbReference type="PROSITE" id="PS50883"/>
    </source>
</evidence>
<feature type="transmembrane region" description="Helical" evidence="1">
    <location>
        <begin position="20"/>
        <end position="45"/>
    </location>
</feature>
<dbReference type="Proteomes" id="UP000193083">
    <property type="component" value="Unassembled WGS sequence"/>
</dbReference>
<dbReference type="InterPro" id="IPR052155">
    <property type="entry name" value="Biofilm_reg_signaling"/>
</dbReference>
<dbReference type="Pfam" id="PF08448">
    <property type="entry name" value="PAS_4"/>
    <property type="match status" value="1"/>
</dbReference>
<gene>
    <name evidence="5" type="ORF">SAMN02982922_1661</name>
</gene>
<dbReference type="RefSeq" id="WP_244561687.1">
    <property type="nucleotide sequence ID" value="NZ_FXBL01000004.1"/>
</dbReference>
<dbReference type="FunFam" id="3.30.70.270:FF:000001">
    <property type="entry name" value="Diguanylate cyclase domain protein"/>
    <property type="match status" value="1"/>
</dbReference>
<keyword evidence="6" id="KW-1185">Reference proteome</keyword>
<evidence type="ECO:0000259" key="4">
    <source>
        <dbReference type="PROSITE" id="PS50887"/>
    </source>
</evidence>
<name>A0A1X7NE14_9HYPH</name>
<accession>A0A1X7NE14</accession>
<dbReference type="CDD" id="cd00130">
    <property type="entry name" value="PAS"/>
    <property type="match status" value="1"/>
</dbReference>
<feature type="domain" description="EAL" evidence="3">
    <location>
        <begin position="554"/>
        <end position="811"/>
    </location>
</feature>
<dbReference type="NCBIfam" id="TIGR00254">
    <property type="entry name" value="GGDEF"/>
    <property type="match status" value="1"/>
</dbReference>
<dbReference type="PROSITE" id="PS50112">
    <property type="entry name" value="PAS"/>
    <property type="match status" value="1"/>
</dbReference>
<feature type="domain" description="GGDEF" evidence="4">
    <location>
        <begin position="410"/>
        <end position="543"/>
    </location>
</feature>
<evidence type="ECO:0000259" key="2">
    <source>
        <dbReference type="PROSITE" id="PS50112"/>
    </source>
</evidence>
<evidence type="ECO:0000313" key="5">
    <source>
        <dbReference type="EMBL" id="SMH35936.1"/>
    </source>
</evidence>
<dbReference type="PROSITE" id="PS50887">
    <property type="entry name" value="GGDEF"/>
    <property type="match status" value="1"/>
</dbReference>
<dbReference type="Gene3D" id="3.30.70.270">
    <property type="match status" value="1"/>
</dbReference>
<dbReference type="Pfam" id="PF00990">
    <property type="entry name" value="GGDEF"/>
    <property type="match status" value="1"/>
</dbReference>
<dbReference type="SUPFAM" id="SSF55785">
    <property type="entry name" value="PYP-like sensor domain (PAS domain)"/>
    <property type="match status" value="1"/>
</dbReference>
<keyword evidence="1" id="KW-0812">Transmembrane</keyword>
<dbReference type="AlphaFoldDB" id="A0A1X7NE14"/>
<dbReference type="SUPFAM" id="SSF55073">
    <property type="entry name" value="Nucleotide cyclase"/>
    <property type="match status" value="1"/>
</dbReference>
<feature type="domain" description="PAS" evidence="2">
    <location>
        <begin position="249"/>
        <end position="322"/>
    </location>
</feature>
<dbReference type="InterPro" id="IPR043128">
    <property type="entry name" value="Rev_trsase/Diguanyl_cyclase"/>
</dbReference>
<protein>
    <submittedName>
        <fullName evidence="5">PAS domain S-box-containing protein/diguanylate cyclase (GGDEF) domain-containing protein</fullName>
    </submittedName>
</protein>
<dbReference type="InterPro" id="IPR000160">
    <property type="entry name" value="GGDEF_dom"/>
</dbReference>
<dbReference type="InterPro" id="IPR001633">
    <property type="entry name" value="EAL_dom"/>
</dbReference>
<dbReference type="PANTHER" id="PTHR44757:SF4">
    <property type="entry name" value="DIGUANYLATE CYCLASE DGCE-RELATED"/>
    <property type="match status" value="1"/>
</dbReference>
<keyword evidence="1" id="KW-1133">Transmembrane helix</keyword>
<dbReference type="SMART" id="SM00267">
    <property type="entry name" value="GGDEF"/>
    <property type="match status" value="1"/>
</dbReference>
<dbReference type="InterPro" id="IPR035965">
    <property type="entry name" value="PAS-like_dom_sf"/>
</dbReference>
<dbReference type="Gene3D" id="3.30.450.20">
    <property type="entry name" value="PAS domain"/>
    <property type="match status" value="1"/>
</dbReference>
<dbReference type="InterPro" id="IPR029787">
    <property type="entry name" value="Nucleotide_cyclase"/>
</dbReference>
<dbReference type="EMBL" id="FXBL01000004">
    <property type="protein sequence ID" value="SMH35936.1"/>
    <property type="molecule type" value="Genomic_DNA"/>
</dbReference>
<dbReference type="PROSITE" id="PS50883">
    <property type="entry name" value="EAL"/>
    <property type="match status" value="1"/>
</dbReference>
<sequence length="821" mass="90329">MDIERDTDRARYTPGRLLAVIWPFAIVVLAQTLVASLSIYTLSAVRSYVGGESMWSKGYKQAIHSLEHYVTSGDVDDFRRFESSIAIPLGDRKARLALQASPPDLDRARQGLLTGRNHPSDIPGMIWLFRYFSEMPYLAEAIEKWSLADPKIVELVEIGHDIKRERDGMVEISRAQMDAWISRVDALDREINPLTLQYAEALGRGSRAITYTLFGVNVVSALLLILLAVMRTRGLLIQRAGFEVALIAERARANVTLASIGQAVLTTDHEGRLLFLNRVGEKLLGVKPEEARQARIADLFSFDDDNARHTVNATLETLFEGGSVTSTLTPRMLIRRDGRRVPVSMVAAPLRMDGKVSGAVIVLHDMTRENEYISRLSHQATHDALTELANRRAFEARLEELIAGLAETPASHAMMFIDLDQFKIVNDTCGHAAGDELLKQVAGALGQGLAPSDMLARIGGDEFGIVLPGRSPEDAAHVAERLRAAVEDLDFRWKGRAFAVSASIGLIELSQPSTSLEEALQAADVACYLAKEKGRNRVQTHISGDAELEARIGEMAWVQRIRRATEEDGFLFLAQEIVPLAEPDTGRHIELLLRLADANGGYVSPAAFMPAAERFGLMPLIDRWVVSHAFAAIGAHLADPGAAAISTWAINLSGQTIGDTEFSVFVRDEFRRHGVPHDLVCFEITETSAISNLATARCFIDGMKALGCRFSLDDFGTGMSSFGYLKNLPVDYLKIDGSFVKNIVEDNIDRAMVETIHRIGHITGKKTIAEFVENDAILDALREIGVDYAQGYGVAAPKPLAEFRREVSGRQRRAGPLKRVV</sequence>
<dbReference type="SUPFAM" id="SSF141868">
    <property type="entry name" value="EAL domain-like"/>
    <property type="match status" value="1"/>
</dbReference>
<dbReference type="InterPro" id="IPR000014">
    <property type="entry name" value="PAS"/>
</dbReference>
<dbReference type="CDD" id="cd01948">
    <property type="entry name" value="EAL"/>
    <property type="match status" value="1"/>
</dbReference>
<evidence type="ECO:0000313" key="6">
    <source>
        <dbReference type="Proteomes" id="UP000193083"/>
    </source>
</evidence>
<keyword evidence="1" id="KW-0472">Membrane</keyword>
<feature type="transmembrane region" description="Helical" evidence="1">
    <location>
        <begin position="208"/>
        <end position="230"/>
    </location>
</feature>
<dbReference type="Gene3D" id="3.20.20.450">
    <property type="entry name" value="EAL domain"/>
    <property type="match status" value="1"/>
</dbReference>
<reference evidence="5 6" key="1">
    <citation type="submission" date="2017-04" db="EMBL/GenBank/DDBJ databases">
        <authorList>
            <person name="Afonso C.L."/>
            <person name="Miller P.J."/>
            <person name="Scott M.A."/>
            <person name="Spackman E."/>
            <person name="Goraichik I."/>
            <person name="Dimitrov K.M."/>
            <person name="Suarez D.L."/>
            <person name="Swayne D.E."/>
        </authorList>
    </citation>
    <scope>NUCLEOTIDE SEQUENCE [LARGE SCALE GENOMIC DNA]</scope>
    <source>
        <strain evidence="5 6">B5P</strain>
    </source>
</reference>
<proteinExistence type="predicted"/>
<dbReference type="GO" id="GO:0003824">
    <property type="term" value="F:catalytic activity"/>
    <property type="evidence" value="ECO:0007669"/>
    <property type="project" value="UniProtKB-ARBA"/>
</dbReference>
<dbReference type="SMART" id="SM00052">
    <property type="entry name" value="EAL"/>
    <property type="match status" value="1"/>
</dbReference>
<evidence type="ECO:0000256" key="1">
    <source>
        <dbReference type="SAM" id="Phobius"/>
    </source>
</evidence>
<dbReference type="InterPro" id="IPR035919">
    <property type="entry name" value="EAL_sf"/>
</dbReference>
<dbReference type="InterPro" id="IPR013656">
    <property type="entry name" value="PAS_4"/>
</dbReference>